<feature type="transmembrane region" description="Helical" evidence="2">
    <location>
        <begin position="71"/>
        <end position="89"/>
    </location>
</feature>
<feature type="region of interest" description="Disordered" evidence="1">
    <location>
        <begin position="1"/>
        <end position="30"/>
    </location>
</feature>
<proteinExistence type="predicted"/>
<keyword evidence="2" id="KW-1133">Transmembrane helix</keyword>
<dbReference type="EMBL" id="JAAGWK010000025">
    <property type="protein sequence ID" value="NEL55814.1"/>
    <property type="molecule type" value="Genomic_DNA"/>
</dbReference>
<dbReference type="Proteomes" id="UP000470470">
    <property type="component" value="Unassembled WGS sequence"/>
</dbReference>
<protein>
    <submittedName>
        <fullName evidence="3">DUF2631 domain-containing protein</fullName>
    </submittedName>
</protein>
<gene>
    <name evidence="3" type="ORF">G1H19_17690</name>
</gene>
<keyword evidence="2" id="KW-0812">Transmembrane</keyword>
<comment type="caution">
    <text evidence="3">The sequence shown here is derived from an EMBL/GenBank/DDBJ whole genome shotgun (WGS) entry which is preliminary data.</text>
</comment>
<keyword evidence="2" id="KW-0472">Membrane</keyword>
<organism evidence="3 4">
    <name type="scientific">Goekera deserti</name>
    <dbReference type="NCBI Taxonomy" id="2497753"/>
    <lineage>
        <taxon>Bacteria</taxon>
        <taxon>Bacillati</taxon>
        <taxon>Actinomycetota</taxon>
        <taxon>Actinomycetes</taxon>
        <taxon>Geodermatophilales</taxon>
        <taxon>Geodermatophilaceae</taxon>
        <taxon>Goekera</taxon>
    </lineage>
</organism>
<keyword evidence="4" id="KW-1185">Reference proteome</keyword>
<sequence>MRRVARGTACHDGGVSEQSNRGARGARGTRVIGNEQSRDEVAIVRPGSEPVTHERPEEWGWHGETGRKGRIGGWIMVSVILSYFVGNHEGRVEDLWLGGIALVLVVILVWDIVRRRNAWRG</sequence>
<evidence type="ECO:0000256" key="2">
    <source>
        <dbReference type="SAM" id="Phobius"/>
    </source>
</evidence>
<evidence type="ECO:0000313" key="4">
    <source>
        <dbReference type="Proteomes" id="UP000470470"/>
    </source>
</evidence>
<evidence type="ECO:0000313" key="3">
    <source>
        <dbReference type="EMBL" id="NEL55814.1"/>
    </source>
</evidence>
<name>A0A7K3WH80_9ACTN</name>
<feature type="transmembrane region" description="Helical" evidence="2">
    <location>
        <begin position="95"/>
        <end position="113"/>
    </location>
</feature>
<dbReference type="Pfam" id="PF10939">
    <property type="entry name" value="DUF2631"/>
    <property type="match status" value="1"/>
</dbReference>
<evidence type="ECO:0000256" key="1">
    <source>
        <dbReference type="SAM" id="MobiDB-lite"/>
    </source>
</evidence>
<accession>A0A7K3WH80</accession>
<reference evidence="3 4" key="1">
    <citation type="submission" date="2020-02" db="EMBL/GenBank/DDBJ databases">
        <title>The whole genome sequence of CPCC 205119.</title>
        <authorList>
            <person name="Jiang Z."/>
        </authorList>
    </citation>
    <scope>NUCLEOTIDE SEQUENCE [LARGE SCALE GENOMIC DNA]</scope>
    <source>
        <strain evidence="3 4">CPCC 205119</strain>
    </source>
</reference>
<dbReference type="AlphaFoldDB" id="A0A7K3WH80"/>
<dbReference type="InterPro" id="IPR024341">
    <property type="entry name" value="DUF2631"/>
</dbReference>